<evidence type="ECO:0000313" key="2">
    <source>
        <dbReference type="Proteomes" id="UP000612233"/>
    </source>
</evidence>
<organism evidence="1 2">
    <name type="scientific">Hymenobacter montanus</name>
    <dbReference type="NCBI Taxonomy" id="2771359"/>
    <lineage>
        <taxon>Bacteria</taxon>
        <taxon>Pseudomonadati</taxon>
        <taxon>Bacteroidota</taxon>
        <taxon>Cytophagia</taxon>
        <taxon>Cytophagales</taxon>
        <taxon>Hymenobacteraceae</taxon>
        <taxon>Hymenobacter</taxon>
    </lineage>
</organism>
<keyword evidence="2" id="KW-1185">Reference proteome</keyword>
<accession>A0A927BGP0</accession>
<dbReference type="RefSeq" id="WP_191006532.1">
    <property type="nucleotide sequence ID" value="NZ_JACXAD010000022.1"/>
</dbReference>
<protein>
    <submittedName>
        <fullName evidence="1">Uncharacterized protein</fullName>
    </submittedName>
</protein>
<gene>
    <name evidence="1" type="ORF">IC235_17680</name>
</gene>
<dbReference type="Proteomes" id="UP000612233">
    <property type="component" value="Unassembled WGS sequence"/>
</dbReference>
<name>A0A927BGP0_9BACT</name>
<dbReference type="EMBL" id="JACXAD010000022">
    <property type="protein sequence ID" value="MBD2769724.1"/>
    <property type="molecule type" value="Genomic_DNA"/>
</dbReference>
<sequence>MTKQVFTKTTMPSGSAAVIYECYGRHYFHALRHSRGDAAEFIRYLMLALVEIDEKALTPEALDNMHVRDIAFATEVLTSMMTDGVPGLPGY</sequence>
<proteinExistence type="predicted"/>
<evidence type="ECO:0000313" key="1">
    <source>
        <dbReference type="EMBL" id="MBD2769724.1"/>
    </source>
</evidence>
<dbReference type="AlphaFoldDB" id="A0A927BGP0"/>
<reference evidence="1" key="1">
    <citation type="submission" date="2020-09" db="EMBL/GenBank/DDBJ databases">
        <authorList>
            <person name="Kim M.K."/>
        </authorList>
    </citation>
    <scope>NUCLEOTIDE SEQUENCE</scope>
    <source>
        <strain evidence="1">BT664</strain>
    </source>
</reference>
<comment type="caution">
    <text evidence="1">The sequence shown here is derived from an EMBL/GenBank/DDBJ whole genome shotgun (WGS) entry which is preliminary data.</text>
</comment>